<dbReference type="AlphaFoldDB" id="A0AAV6JFJ7"/>
<dbReference type="InterPro" id="IPR002156">
    <property type="entry name" value="RNaseH_domain"/>
</dbReference>
<accession>A0AAV6JFJ7</accession>
<evidence type="ECO:0000313" key="3">
    <source>
        <dbReference type="EMBL" id="KAG5537975.1"/>
    </source>
</evidence>
<name>A0AAV6JFJ7_9ERIC</name>
<dbReference type="Pfam" id="PF03372">
    <property type="entry name" value="Exo_endo_phos"/>
    <property type="match status" value="1"/>
</dbReference>
<dbReference type="PANTHER" id="PTHR33710">
    <property type="entry name" value="BNAC02G09200D PROTEIN"/>
    <property type="match status" value="1"/>
</dbReference>
<dbReference type="InterPro" id="IPR036691">
    <property type="entry name" value="Endo/exonu/phosph_ase_sf"/>
</dbReference>
<dbReference type="EMBL" id="JACTNZ010000008">
    <property type="protein sequence ID" value="KAG5537975.1"/>
    <property type="molecule type" value="Genomic_DNA"/>
</dbReference>
<feature type="domain" description="RNase H type-1" evidence="2">
    <location>
        <begin position="453"/>
        <end position="573"/>
    </location>
</feature>
<sequence>MVVFLMETKNKQALLENFRRSLHFQNKCYVDPEGTSGGLALWWTNEVDLDIRFKSKNIIRAVVTRLSHSFSFVSTFIYAPPKRSDRNMFWKDFAKMGRESSFPWLCVGDFNEIGASWEKRGGSLGRDNRVENFQATISECALMDLEFKGNAFTWTNNQRGEANICERIDRAMANVEWRQHFPKAQVFHEVVLGSDHCPLILNCTLPLKRVPKLFKFESMWSTHPTCEEIISDSWDSCVQGSSMFRLAQKLRNCRQSLKEWSAKEFGNNKRKLEALKSQLAVIQADCPSDSNMGEMYQIKKEIETLLDREEMYYHQRSRINWLRYGDRNTSFFHASVIQRRQRNQLLRLKDDNGDWATSEGDINQLLQGYFSNLFQGNGSRNMEDVLASIPQSRNDWVFNHVPVDPRETMARANFGWSEFQGSLGIQGTTRQHTNQISTVTHWECPEEGWVKANCDVAMKKGYPKAAIAVVLRNCKGEVLDGCSSLVKASSTTQGEALAVRLACQLINSNQISRAIIESDNKMVIKLCSTENVPPWECATLIKDIRLISSNFARKFSWVPRACNKASHWVASQAFKGSIPLDWVSILPFALSVICKDDASVEVLS</sequence>
<dbReference type="InterPro" id="IPR005135">
    <property type="entry name" value="Endo/exonuclease/phosphatase"/>
</dbReference>
<dbReference type="InterPro" id="IPR036397">
    <property type="entry name" value="RNaseH_sf"/>
</dbReference>
<dbReference type="Gene3D" id="3.30.420.10">
    <property type="entry name" value="Ribonuclease H-like superfamily/Ribonuclease H"/>
    <property type="match status" value="1"/>
</dbReference>
<organism evidence="3 4">
    <name type="scientific">Rhododendron griersonianum</name>
    <dbReference type="NCBI Taxonomy" id="479676"/>
    <lineage>
        <taxon>Eukaryota</taxon>
        <taxon>Viridiplantae</taxon>
        <taxon>Streptophyta</taxon>
        <taxon>Embryophyta</taxon>
        <taxon>Tracheophyta</taxon>
        <taxon>Spermatophyta</taxon>
        <taxon>Magnoliopsida</taxon>
        <taxon>eudicotyledons</taxon>
        <taxon>Gunneridae</taxon>
        <taxon>Pentapetalae</taxon>
        <taxon>asterids</taxon>
        <taxon>Ericales</taxon>
        <taxon>Ericaceae</taxon>
        <taxon>Ericoideae</taxon>
        <taxon>Rhodoreae</taxon>
        <taxon>Rhododendron</taxon>
    </lineage>
</organism>
<dbReference type="SUPFAM" id="SSF56219">
    <property type="entry name" value="DNase I-like"/>
    <property type="match status" value="1"/>
</dbReference>
<dbReference type="Pfam" id="PF13456">
    <property type="entry name" value="RVT_3"/>
    <property type="match status" value="1"/>
</dbReference>
<dbReference type="InterPro" id="IPR012337">
    <property type="entry name" value="RNaseH-like_sf"/>
</dbReference>
<evidence type="ECO:0008006" key="5">
    <source>
        <dbReference type="Google" id="ProtNLM"/>
    </source>
</evidence>
<gene>
    <name evidence="3" type="ORF">RHGRI_025166</name>
</gene>
<dbReference type="PANTHER" id="PTHR33710:SF77">
    <property type="entry name" value="DNASE I-LIKE SUPERFAMILY PROTEIN"/>
    <property type="match status" value="1"/>
</dbReference>
<dbReference type="Proteomes" id="UP000823749">
    <property type="component" value="Chromosome 8"/>
</dbReference>
<dbReference type="InterPro" id="IPR044730">
    <property type="entry name" value="RNase_H-like_dom_plant"/>
</dbReference>
<dbReference type="Gene3D" id="3.60.10.10">
    <property type="entry name" value="Endonuclease/exonuclease/phosphatase"/>
    <property type="match status" value="1"/>
</dbReference>
<dbReference type="GO" id="GO:0004523">
    <property type="term" value="F:RNA-DNA hybrid ribonuclease activity"/>
    <property type="evidence" value="ECO:0007669"/>
    <property type="project" value="InterPro"/>
</dbReference>
<dbReference type="SUPFAM" id="SSF53098">
    <property type="entry name" value="Ribonuclease H-like"/>
    <property type="match status" value="1"/>
</dbReference>
<evidence type="ECO:0000313" key="4">
    <source>
        <dbReference type="Proteomes" id="UP000823749"/>
    </source>
</evidence>
<keyword evidence="4" id="KW-1185">Reference proteome</keyword>
<reference evidence="3" key="1">
    <citation type="submission" date="2020-08" db="EMBL/GenBank/DDBJ databases">
        <title>Plant Genome Project.</title>
        <authorList>
            <person name="Zhang R.-G."/>
        </authorList>
    </citation>
    <scope>NUCLEOTIDE SEQUENCE</scope>
    <source>
        <strain evidence="3">WSP0</strain>
        <tissue evidence="3">Leaf</tissue>
    </source>
</reference>
<dbReference type="GO" id="GO:0003676">
    <property type="term" value="F:nucleic acid binding"/>
    <property type="evidence" value="ECO:0007669"/>
    <property type="project" value="InterPro"/>
</dbReference>
<proteinExistence type="predicted"/>
<protein>
    <recommendedName>
        <fullName evidence="5">RNase H type-1 domain-containing protein</fullName>
    </recommendedName>
</protein>
<dbReference type="CDD" id="cd06222">
    <property type="entry name" value="RNase_H_like"/>
    <property type="match status" value="1"/>
</dbReference>
<evidence type="ECO:0000259" key="2">
    <source>
        <dbReference type="Pfam" id="PF13456"/>
    </source>
</evidence>
<evidence type="ECO:0000259" key="1">
    <source>
        <dbReference type="Pfam" id="PF03372"/>
    </source>
</evidence>
<feature type="domain" description="Endonuclease/exonuclease/phosphatase" evidence="1">
    <location>
        <begin position="2"/>
        <end position="196"/>
    </location>
</feature>
<comment type="caution">
    <text evidence="3">The sequence shown here is derived from an EMBL/GenBank/DDBJ whole genome shotgun (WGS) entry which is preliminary data.</text>
</comment>